<proteinExistence type="predicted"/>
<reference evidence="2" key="1">
    <citation type="journal article" date="2023" name="Plant J.">
        <title>Genome sequences and population genomics provide insights into the demographic history, inbreeding, and mutation load of two 'living fossil' tree species of Dipteronia.</title>
        <authorList>
            <person name="Feng Y."/>
            <person name="Comes H.P."/>
            <person name="Chen J."/>
            <person name="Zhu S."/>
            <person name="Lu R."/>
            <person name="Zhang X."/>
            <person name="Li P."/>
            <person name="Qiu J."/>
            <person name="Olsen K.M."/>
            <person name="Qiu Y."/>
        </authorList>
    </citation>
    <scope>NUCLEOTIDE SEQUENCE</scope>
    <source>
        <strain evidence="2">NBL</strain>
    </source>
</reference>
<name>A0AAE0ADX7_9ROSI</name>
<feature type="compositionally biased region" description="Polar residues" evidence="1">
    <location>
        <begin position="94"/>
        <end position="103"/>
    </location>
</feature>
<dbReference type="PANTHER" id="PTHR24177:SF335">
    <property type="entry name" value="PGG DOMAIN-CONTAINING PROTEIN"/>
    <property type="match status" value="1"/>
</dbReference>
<dbReference type="PANTHER" id="PTHR24177">
    <property type="entry name" value="CASKIN"/>
    <property type="match status" value="1"/>
</dbReference>
<organism evidence="2 3">
    <name type="scientific">Dipteronia sinensis</name>
    <dbReference type="NCBI Taxonomy" id="43782"/>
    <lineage>
        <taxon>Eukaryota</taxon>
        <taxon>Viridiplantae</taxon>
        <taxon>Streptophyta</taxon>
        <taxon>Embryophyta</taxon>
        <taxon>Tracheophyta</taxon>
        <taxon>Spermatophyta</taxon>
        <taxon>Magnoliopsida</taxon>
        <taxon>eudicotyledons</taxon>
        <taxon>Gunneridae</taxon>
        <taxon>Pentapetalae</taxon>
        <taxon>rosids</taxon>
        <taxon>malvids</taxon>
        <taxon>Sapindales</taxon>
        <taxon>Sapindaceae</taxon>
        <taxon>Hippocastanoideae</taxon>
        <taxon>Acereae</taxon>
        <taxon>Dipteronia</taxon>
    </lineage>
</organism>
<dbReference type="InterPro" id="IPR036770">
    <property type="entry name" value="Ankyrin_rpt-contain_sf"/>
</dbReference>
<comment type="caution">
    <text evidence="2">The sequence shown here is derived from an EMBL/GenBank/DDBJ whole genome shotgun (WGS) entry which is preliminary data.</text>
</comment>
<feature type="region of interest" description="Disordered" evidence="1">
    <location>
        <begin position="82"/>
        <end position="103"/>
    </location>
</feature>
<dbReference type="SUPFAM" id="SSF48403">
    <property type="entry name" value="Ankyrin repeat"/>
    <property type="match status" value="1"/>
</dbReference>
<dbReference type="AlphaFoldDB" id="A0AAE0ADX7"/>
<protein>
    <submittedName>
        <fullName evidence="2">Uncharacterized protein</fullName>
    </submittedName>
</protein>
<accession>A0AAE0ADX7</accession>
<evidence type="ECO:0000313" key="2">
    <source>
        <dbReference type="EMBL" id="KAK3211663.1"/>
    </source>
</evidence>
<keyword evidence="3" id="KW-1185">Reference proteome</keyword>
<gene>
    <name evidence="2" type="ORF">Dsin_016369</name>
</gene>
<dbReference type="EMBL" id="JANJYJ010000005">
    <property type="protein sequence ID" value="KAK3211663.1"/>
    <property type="molecule type" value="Genomic_DNA"/>
</dbReference>
<sequence>MYDAIKNGITEFTDEMIEIDPELIWKKDKRGRTILAHAILQRQEKVFSRVYRLGAKMRMAVLGHDIYHNNFLHLAAKLPPPSRLERMSSGPALQMQQELSGLR</sequence>
<dbReference type="GO" id="GO:0016020">
    <property type="term" value="C:membrane"/>
    <property type="evidence" value="ECO:0007669"/>
    <property type="project" value="TreeGrafter"/>
</dbReference>
<dbReference type="Gene3D" id="1.25.40.20">
    <property type="entry name" value="Ankyrin repeat-containing domain"/>
    <property type="match status" value="1"/>
</dbReference>
<dbReference type="Proteomes" id="UP001281410">
    <property type="component" value="Unassembled WGS sequence"/>
</dbReference>
<evidence type="ECO:0000256" key="1">
    <source>
        <dbReference type="SAM" id="MobiDB-lite"/>
    </source>
</evidence>
<evidence type="ECO:0000313" key="3">
    <source>
        <dbReference type="Proteomes" id="UP001281410"/>
    </source>
</evidence>